<dbReference type="EMBL" id="VJMH01006409">
    <property type="protein sequence ID" value="KAF0689826.1"/>
    <property type="molecule type" value="Genomic_DNA"/>
</dbReference>
<evidence type="ECO:0000256" key="1">
    <source>
        <dbReference type="SAM" id="MobiDB-lite"/>
    </source>
</evidence>
<reference evidence="2" key="2">
    <citation type="submission" date="2019-06" db="EMBL/GenBank/DDBJ databases">
        <title>Genomics analysis of Aphanomyces spp. identifies a new class of oomycete effector associated with host adaptation.</title>
        <authorList>
            <person name="Gaulin E."/>
        </authorList>
    </citation>
    <scope>NUCLEOTIDE SEQUENCE</scope>
    <source>
        <strain evidence="2">CBS 578.67</strain>
    </source>
</reference>
<protein>
    <submittedName>
        <fullName evidence="3">Aste57867_18738 protein</fullName>
    </submittedName>
</protein>
<sequence>MNHPLQQLPPPLGGMALEVGMIFADSKQALHYVQDYALHSGKQVKVMSKSGGGHKRMICACATCPFFVQMYQQKKTDEQKVRQWYISSCDLNHAMHCTSVAKPTCRQLIEMQALQSAVQQNSKISANALISAIPSLNLKRLQRTVYRAKREILTRAPDDPQLPGDDDSETHPRHPSAMDPFLPSKVSPVGMLSNGPTAKKQRKDDKELVDIERARLEIKRRKEERLEKESQVNYRILVAKAQEAELALKVARAKARQELINAGISLEEAEHIVL</sequence>
<reference evidence="3 4" key="1">
    <citation type="submission" date="2019-03" db="EMBL/GenBank/DDBJ databases">
        <authorList>
            <person name="Gaulin E."/>
            <person name="Dumas B."/>
        </authorList>
    </citation>
    <scope>NUCLEOTIDE SEQUENCE [LARGE SCALE GENOMIC DNA]</scope>
    <source>
        <strain evidence="3">CBS 568.67</strain>
    </source>
</reference>
<organism evidence="3 4">
    <name type="scientific">Aphanomyces stellatus</name>
    <dbReference type="NCBI Taxonomy" id="120398"/>
    <lineage>
        <taxon>Eukaryota</taxon>
        <taxon>Sar</taxon>
        <taxon>Stramenopiles</taxon>
        <taxon>Oomycota</taxon>
        <taxon>Saprolegniomycetes</taxon>
        <taxon>Saprolegniales</taxon>
        <taxon>Verrucalvaceae</taxon>
        <taxon>Aphanomyces</taxon>
    </lineage>
</organism>
<name>A0A485LAV7_9STRA</name>
<gene>
    <name evidence="3" type="primary">Aste57867_18738</name>
    <name evidence="2" type="ORF">As57867_018674</name>
    <name evidence="3" type="ORF">ASTE57867_18738</name>
</gene>
<dbReference type="Proteomes" id="UP000332933">
    <property type="component" value="Unassembled WGS sequence"/>
</dbReference>
<evidence type="ECO:0000313" key="3">
    <source>
        <dbReference type="EMBL" id="VFT95472.1"/>
    </source>
</evidence>
<dbReference type="EMBL" id="CAADRA010006430">
    <property type="protein sequence ID" value="VFT95472.1"/>
    <property type="molecule type" value="Genomic_DNA"/>
</dbReference>
<evidence type="ECO:0000313" key="2">
    <source>
        <dbReference type="EMBL" id="KAF0689826.1"/>
    </source>
</evidence>
<feature type="region of interest" description="Disordered" evidence="1">
    <location>
        <begin position="152"/>
        <end position="206"/>
    </location>
</feature>
<dbReference type="AlphaFoldDB" id="A0A485LAV7"/>
<keyword evidence="4" id="KW-1185">Reference proteome</keyword>
<accession>A0A485LAV7</accession>
<dbReference type="OrthoDB" id="70173at2759"/>
<proteinExistence type="predicted"/>
<evidence type="ECO:0000313" key="4">
    <source>
        <dbReference type="Proteomes" id="UP000332933"/>
    </source>
</evidence>